<organism evidence="6 7">
    <name type="scientific">Actinopolymorpha pittospori</name>
    <dbReference type="NCBI Taxonomy" id="648752"/>
    <lineage>
        <taxon>Bacteria</taxon>
        <taxon>Bacillati</taxon>
        <taxon>Actinomycetota</taxon>
        <taxon>Actinomycetes</taxon>
        <taxon>Propionibacteriales</taxon>
        <taxon>Actinopolymorphaceae</taxon>
        <taxon>Actinopolymorpha</taxon>
    </lineage>
</organism>
<dbReference type="SUPFAM" id="SSF46689">
    <property type="entry name" value="Homeodomain-like"/>
    <property type="match status" value="1"/>
</dbReference>
<dbReference type="GO" id="GO:0003677">
    <property type="term" value="F:DNA binding"/>
    <property type="evidence" value="ECO:0007669"/>
    <property type="project" value="UniProtKB-UniRule"/>
</dbReference>
<evidence type="ECO:0000313" key="6">
    <source>
        <dbReference type="EMBL" id="MBE1603876.1"/>
    </source>
</evidence>
<evidence type="ECO:0000256" key="3">
    <source>
        <dbReference type="ARBA" id="ARBA00023163"/>
    </source>
</evidence>
<reference evidence="6" key="1">
    <citation type="submission" date="2020-10" db="EMBL/GenBank/DDBJ databases">
        <title>Sequencing the genomes of 1000 actinobacteria strains.</title>
        <authorList>
            <person name="Klenk H.-P."/>
        </authorList>
    </citation>
    <scope>NUCLEOTIDE SEQUENCE</scope>
    <source>
        <strain evidence="6">DSM 45354</strain>
    </source>
</reference>
<dbReference type="Pfam" id="PF00440">
    <property type="entry name" value="TetR_N"/>
    <property type="match status" value="1"/>
</dbReference>
<accession>A0A927MNC7</accession>
<evidence type="ECO:0000313" key="7">
    <source>
        <dbReference type="Proteomes" id="UP000638648"/>
    </source>
</evidence>
<feature type="DNA-binding region" description="H-T-H motif" evidence="4">
    <location>
        <begin position="28"/>
        <end position="47"/>
    </location>
</feature>
<evidence type="ECO:0000259" key="5">
    <source>
        <dbReference type="PROSITE" id="PS50977"/>
    </source>
</evidence>
<dbReference type="PANTHER" id="PTHR47506:SF1">
    <property type="entry name" value="HTH-TYPE TRANSCRIPTIONAL REGULATOR YJDC"/>
    <property type="match status" value="1"/>
</dbReference>
<keyword evidence="2 4" id="KW-0238">DNA-binding</keyword>
<dbReference type="EMBL" id="JADBEM010000001">
    <property type="protein sequence ID" value="MBE1603876.1"/>
    <property type="molecule type" value="Genomic_DNA"/>
</dbReference>
<keyword evidence="1" id="KW-0805">Transcription regulation</keyword>
<dbReference type="PRINTS" id="PR00455">
    <property type="entry name" value="HTHTETR"/>
</dbReference>
<evidence type="ECO:0000256" key="1">
    <source>
        <dbReference type="ARBA" id="ARBA00023015"/>
    </source>
</evidence>
<comment type="caution">
    <text evidence="6">The sequence shown here is derived from an EMBL/GenBank/DDBJ whole genome shotgun (WGS) entry which is preliminary data.</text>
</comment>
<dbReference type="RefSeq" id="WP_192748578.1">
    <property type="nucleotide sequence ID" value="NZ_BAABJL010000073.1"/>
</dbReference>
<protein>
    <submittedName>
        <fullName evidence="6">AcrR family transcriptional regulator</fullName>
    </submittedName>
</protein>
<dbReference type="InterPro" id="IPR009057">
    <property type="entry name" value="Homeodomain-like_sf"/>
</dbReference>
<dbReference type="SUPFAM" id="SSF48498">
    <property type="entry name" value="Tetracyclin repressor-like, C-terminal domain"/>
    <property type="match status" value="1"/>
</dbReference>
<proteinExistence type="predicted"/>
<feature type="domain" description="HTH tetR-type" evidence="5">
    <location>
        <begin position="6"/>
        <end position="65"/>
    </location>
</feature>
<dbReference type="InterPro" id="IPR036271">
    <property type="entry name" value="Tet_transcr_reg_TetR-rel_C_sf"/>
</dbReference>
<keyword evidence="7" id="KW-1185">Reference proteome</keyword>
<dbReference type="PANTHER" id="PTHR47506">
    <property type="entry name" value="TRANSCRIPTIONAL REGULATORY PROTEIN"/>
    <property type="match status" value="1"/>
</dbReference>
<evidence type="ECO:0000256" key="2">
    <source>
        <dbReference type="ARBA" id="ARBA00023125"/>
    </source>
</evidence>
<dbReference type="InterPro" id="IPR001647">
    <property type="entry name" value="HTH_TetR"/>
</dbReference>
<gene>
    <name evidence="6" type="ORF">HEB94_000724</name>
</gene>
<keyword evidence="3" id="KW-0804">Transcription</keyword>
<sequence length="191" mass="21229">MTRPSPGPRERLLTAGQHLFYAHGVAVGVDALLKEAKVARRSLYEHFSGKDGLVAAVLHRTAEEDLAWYDAALAAADEPRERLLGLFDRLDELVANDDFRGCRYFASDVALEDPDHPAHAETEGFRRRLRERLMRELEAMDHADPEHAADQLHLLIEGTLVMGAPQDDRHPARAAHDLAALALGWGGASWR</sequence>
<dbReference type="PROSITE" id="PS50977">
    <property type="entry name" value="HTH_TETR_2"/>
    <property type="match status" value="1"/>
</dbReference>
<dbReference type="AlphaFoldDB" id="A0A927MNC7"/>
<evidence type="ECO:0000256" key="4">
    <source>
        <dbReference type="PROSITE-ProRule" id="PRU00335"/>
    </source>
</evidence>
<dbReference type="Proteomes" id="UP000638648">
    <property type="component" value="Unassembled WGS sequence"/>
</dbReference>
<name>A0A927MNC7_9ACTN</name>
<dbReference type="Gene3D" id="1.10.357.10">
    <property type="entry name" value="Tetracycline Repressor, domain 2"/>
    <property type="match status" value="1"/>
</dbReference>